<keyword evidence="1" id="KW-0560">Oxidoreductase</keyword>
<evidence type="ECO:0000313" key="3">
    <source>
        <dbReference type="EMBL" id="KAK2119743.1"/>
    </source>
</evidence>
<dbReference type="EMBL" id="JASSZA010000001">
    <property type="protein sequence ID" value="KAK2119743.1"/>
    <property type="molecule type" value="Genomic_DNA"/>
</dbReference>
<feature type="domain" description="Glycine cleavage system P-protein N-terminal" evidence="2">
    <location>
        <begin position="138"/>
        <end position="196"/>
    </location>
</feature>
<dbReference type="PANTHER" id="PTHR42806">
    <property type="entry name" value="GLYCINE CLEAVAGE SYSTEM P-PROTEIN"/>
    <property type="match status" value="1"/>
</dbReference>
<reference evidence="3 4" key="1">
    <citation type="submission" date="2023-05" db="EMBL/GenBank/DDBJ databases">
        <title>B98-5 Cell Line De Novo Hybrid Assembly: An Optical Mapping Approach.</title>
        <authorList>
            <person name="Kananen K."/>
            <person name="Auerbach J.A."/>
            <person name="Kautto E."/>
            <person name="Blachly J.S."/>
        </authorList>
    </citation>
    <scope>NUCLEOTIDE SEQUENCE [LARGE SCALE GENOMIC DNA]</scope>
    <source>
        <strain evidence="3">B95-8</strain>
        <tissue evidence="3">Cell line</tissue>
    </source>
</reference>
<dbReference type="PANTHER" id="PTHR42806:SF1">
    <property type="entry name" value="GLYCINE DEHYDROGENASE (DECARBOXYLATING)"/>
    <property type="match status" value="1"/>
</dbReference>
<comment type="caution">
    <text evidence="3">The sequence shown here is derived from an EMBL/GenBank/DDBJ whole genome shotgun (WGS) entry which is preliminary data.</text>
</comment>
<evidence type="ECO:0000259" key="2">
    <source>
        <dbReference type="Pfam" id="PF02347"/>
    </source>
</evidence>
<dbReference type="InterPro" id="IPR015421">
    <property type="entry name" value="PyrdxlP-dep_Trfase_major"/>
</dbReference>
<dbReference type="SUPFAM" id="SSF53383">
    <property type="entry name" value="PLP-dependent transferases"/>
    <property type="match status" value="1"/>
</dbReference>
<dbReference type="Proteomes" id="UP001266305">
    <property type="component" value="Unassembled WGS sequence"/>
</dbReference>
<name>A0ABQ9WDL6_SAGOE</name>
<dbReference type="Gene3D" id="3.40.640.10">
    <property type="entry name" value="Type I PLP-dependent aspartate aminotransferase-like (Major domain)"/>
    <property type="match status" value="1"/>
</dbReference>
<keyword evidence="4" id="KW-1185">Reference proteome</keyword>
<evidence type="ECO:0000256" key="1">
    <source>
        <dbReference type="ARBA" id="ARBA00023002"/>
    </source>
</evidence>
<organism evidence="3 4">
    <name type="scientific">Saguinus oedipus</name>
    <name type="common">Cotton-top tamarin</name>
    <name type="synonym">Oedipomidas oedipus</name>
    <dbReference type="NCBI Taxonomy" id="9490"/>
    <lineage>
        <taxon>Eukaryota</taxon>
        <taxon>Metazoa</taxon>
        <taxon>Chordata</taxon>
        <taxon>Craniata</taxon>
        <taxon>Vertebrata</taxon>
        <taxon>Euteleostomi</taxon>
        <taxon>Mammalia</taxon>
        <taxon>Eutheria</taxon>
        <taxon>Euarchontoglires</taxon>
        <taxon>Primates</taxon>
        <taxon>Haplorrhini</taxon>
        <taxon>Platyrrhini</taxon>
        <taxon>Cebidae</taxon>
        <taxon>Callitrichinae</taxon>
        <taxon>Saguinus</taxon>
    </lineage>
</organism>
<dbReference type="InterPro" id="IPR015424">
    <property type="entry name" value="PyrdxlP-dep_Trfase"/>
</dbReference>
<dbReference type="InterPro" id="IPR049315">
    <property type="entry name" value="GDC-P_N"/>
</dbReference>
<accession>A0ABQ9WDL6</accession>
<dbReference type="InterPro" id="IPR023010">
    <property type="entry name" value="GcvPA"/>
</dbReference>
<evidence type="ECO:0000313" key="4">
    <source>
        <dbReference type="Proteomes" id="UP001266305"/>
    </source>
</evidence>
<gene>
    <name evidence="3" type="ORF">P7K49_001129</name>
</gene>
<protein>
    <recommendedName>
        <fullName evidence="2">Glycine cleavage system P-protein N-terminal domain-containing protein</fullName>
    </recommendedName>
</protein>
<sequence>MLLVEQHGCKTAKLSSADKALQRPLSFESWTFCPHGIMWNRDLPPLRRIITEVGFAYKALLINLSSYWAATDDFAELTGELRMVMYFSVQERGYCDLCNSLHPPLVPMQSQNLHTAPTPQKSYFCLRIQKDLLFLKRNVVLITQYTPYQPEVSQGRLESLLNYQTMVRDITGLDMANASLLDEGTAAAEALQLCYR</sequence>
<proteinExistence type="predicted"/>
<dbReference type="Pfam" id="PF02347">
    <property type="entry name" value="GDC-P"/>
    <property type="match status" value="1"/>
</dbReference>